<accession>A0A8J8MSL5</accession>
<feature type="domain" description="Glycosyltransferase 2-like" evidence="1">
    <location>
        <begin position="5"/>
        <end position="117"/>
    </location>
</feature>
<evidence type="ECO:0000313" key="2">
    <source>
        <dbReference type="EMBL" id="QUS35704.1"/>
    </source>
</evidence>
<dbReference type="EMBL" id="CP047289">
    <property type="protein sequence ID" value="QUS35704.1"/>
    <property type="molecule type" value="Genomic_DNA"/>
</dbReference>
<keyword evidence="3" id="KW-1185">Reference proteome</keyword>
<organism evidence="2 3">
    <name type="scientific">Falsirhodobacter algicola</name>
    <dbReference type="NCBI Taxonomy" id="2692330"/>
    <lineage>
        <taxon>Bacteria</taxon>
        <taxon>Pseudomonadati</taxon>
        <taxon>Pseudomonadota</taxon>
        <taxon>Alphaproteobacteria</taxon>
        <taxon>Rhodobacterales</taxon>
        <taxon>Paracoccaceae</taxon>
        <taxon>Falsirhodobacter</taxon>
    </lineage>
</organism>
<proteinExistence type="predicted"/>
<gene>
    <name evidence="2" type="ORF">GR316_05125</name>
</gene>
<evidence type="ECO:0000313" key="3">
    <source>
        <dbReference type="Proteomes" id="UP000679284"/>
    </source>
</evidence>
<dbReference type="PANTHER" id="PTHR22916:SF3">
    <property type="entry name" value="UDP-GLCNAC:BETAGAL BETA-1,3-N-ACETYLGLUCOSAMINYLTRANSFERASE-LIKE PROTEIN 1"/>
    <property type="match status" value="1"/>
</dbReference>
<dbReference type="Gene3D" id="3.90.550.10">
    <property type="entry name" value="Spore Coat Polysaccharide Biosynthesis Protein SpsA, Chain A"/>
    <property type="match status" value="1"/>
</dbReference>
<dbReference type="Proteomes" id="UP000679284">
    <property type="component" value="Chromosome"/>
</dbReference>
<dbReference type="AlphaFoldDB" id="A0A8J8MSL5"/>
<dbReference type="CDD" id="cd00761">
    <property type="entry name" value="Glyco_tranf_GTA_type"/>
    <property type="match status" value="1"/>
</dbReference>
<dbReference type="RefSeq" id="WP_211784953.1">
    <property type="nucleotide sequence ID" value="NZ_CP047289.1"/>
</dbReference>
<dbReference type="SUPFAM" id="SSF53448">
    <property type="entry name" value="Nucleotide-diphospho-sugar transferases"/>
    <property type="match status" value="1"/>
</dbReference>
<sequence>MLPLSIIIPVWNDPQGLQRIVRQAVELQIAREIIICDDASDSDHSPDALGITGSSTTSLHYIRSPQQLGAGAMRNIGIGAATQRFVLFADSDDMLKPDIKTILQQLEGKHFDFCIFRHHDSRIIGREGTFDTEEKLWAAANATPDVRRLNARESAELAKLSAYPWNKVYRKHFLTSMNIRCTEIPVHNDIELHWTSFIAADTILCSSMMGAVHYVAEDGSRLTNRKGAERLQLFDALEATMERLRNTPESTVYIEPFLGFCYKLAGWAWNNIDPEYHSRLHRLTKKFFMENFSERQLVLTAYRNPDLVGRINKIISGGV</sequence>
<name>A0A8J8MSL5_9RHOB</name>
<evidence type="ECO:0000259" key="1">
    <source>
        <dbReference type="Pfam" id="PF00535"/>
    </source>
</evidence>
<dbReference type="KEGG" id="fap:GR316_05125"/>
<dbReference type="GO" id="GO:0016758">
    <property type="term" value="F:hexosyltransferase activity"/>
    <property type="evidence" value="ECO:0007669"/>
    <property type="project" value="UniProtKB-ARBA"/>
</dbReference>
<dbReference type="InterPro" id="IPR001173">
    <property type="entry name" value="Glyco_trans_2-like"/>
</dbReference>
<reference evidence="2" key="1">
    <citation type="submission" date="2020-01" db="EMBL/GenBank/DDBJ databases">
        <authorList>
            <person name="Yang Y."/>
            <person name="Kwon Y.M."/>
        </authorList>
    </citation>
    <scope>NUCLEOTIDE SEQUENCE</scope>
    <source>
        <strain evidence="2">PG104</strain>
    </source>
</reference>
<protein>
    <submittedName>
        <fullName evidence="2">Glycosyltransferase</fullName>
    </submittedName>
</protein>
<dbReference type="PANTHER" id="PTHR22916">
    <property type="entry name" value="GLYCOSYLTRANSFERASE"/>
    <property type="match status" value="1"/>
</dbReference>
<dbReference type="InterPro" id="IPR029044">
    <property type="entry name" value="Nucleotide-diphossugar_trans"/>
</dbReference>
<dbReference type="Pfam" id="PF00535">
    <property type="entry name" value="Glycos_transf_2"/>
    <property type="match status" value="1"/>
</dbReference>